<accession>A0A3S9QFG7</accession>
<protein>
    <submittedName>
        <fullName evidence="1">Uncharacterized protein</fullName>
    </submittedName>
</protein>
<sequence>MANIQSILYPFIIMSTPYHLKITHTNKHCQSIGGAIMS</sequence>
<dbReference type="Proteomes" id="UP000280228">
    <property type="component" value="Chromosome"/>
</dbReference>
<dbReference type="AlphaFoldDB" id="A0A3S9QFG7"/>
<name>A0A3S9QFG7_MORCA</name>
<reference evidence="1 2" key="1">
    <citation type="submission" date="2018-12" db="EMBL/GenBank/DDBJ databases">
        <title>Persistence of Moraxella catarrhalis in Chronic Obstructive Pulmonary Disease and Regulation of the Hag/MID Adhesin.</title>
        <authorList>
            <person name="Murphy T."/>
            <person name="Zhao X."/>
            <person name="Vyas G."/>
            <person name="Aluvathingal J."/>
            <person name="Nadendla S."/>
            <person name="Tallon L."/>
            <person name="Tettelin H."/>
        </authorList>
    </citation>
    <scope>NUCLEOTIDE SEQUENCE [LARGE SCALE GENOMIC DNA]</scope>
    <source>
        <strain evidence="1 2">46P58B1</strain>
    </source>
</reference>
<evidence type="ECO:0000313" key="2">
    <source>
        <dbReference type="Proteomes" id="UP000280228"/>
    </source>
</evidence>
<evidence type="ECO:0000313" key="1">
    <source>
        <dbReference type="EMBL" id="AZQ93396.1"/>
    </source>
</evidence>
<dbReference type="EMBL" id="CP034662">
    <property type="protein sequence ID" value="AZQ93396.1"/>
    <property type="molecule type" value="Genomic_DNA"/>
</dbReference>
<organism evidence="1 2">
    <name type="scientific">Moraxella catarrhalis</name>
    <name type="common">Branhamella catarrhalis</name>
    <dbReference type="NCBI Taxonomy" id="480"/>
    <lineage>
        <taxon>Bacteria</taxon>
        <taxon>Pseudomonadati</taxon>
        <taxon>Pseudomonadota</taxon>
        <taxon>Gammaproteobacteria</taxon>
        <taxon>Moraxellales</taxon>
        <taxon>Moraxellaceae</taxon>
        <taxon>Moraxella</taxon>
    </lineage>
</organism>
<proteinExistence type="predicted"/>
<gene>
    <name evidence="1" type="ORF">EJK53_0749</name>
</gene>